<dbReference type="OrthoDB" id="6305908at2"/>
<reference evidence="6 7" key="2">
    <citation type="submission" date="2019-01" db="EMBL/GenBank/DDBJ databases">
        <title>Genome sequences of marine Pseudoalteromonas species.</title>
        <authorList>
            <person name="Boraston A.B."/>
            <person name="Hehemann J.-H."/>
            <person name="Vickers C.J."/>
            <person name="Salama-Alber O."/>
            <person name="Abe K."/>
            <person name="Hettle A.J."/>
        </authorList>
    </citation>
    <scope>NUCLEOTIDE SEQUENCE [LARGE SCALE GENOMIC DNA]</scope>
    <source>
        <strain evidence="3 7">PS42</strain>
        <strain evidence="2 6">PS47</strain>
    </source>
</reference>
<keyword evidence="1" id="KW-1133">Transmembrane helix</keyword>
<gene>
    <name evidence="4" type="ORF">DC53_14960</name>
    <name evidence="3" type="ORF">EU508_11115</name>
    <name evidence="2" type="ORF">EU509_11660</name>
</gene>
<organism evidence="3 7">
    <name type="scientific">Pseudoalteromonas fuliginea</name>
    <dbReference type="NCBI Taxonomy" id="1872678"/>
    <lineage>
        <taxon>Bacteria</taxon>
        <taxon>Pseudomonadati</taxon>
        <taxon>Pseudomonadota</taxon>
        <taxon>Gammaproteobacteria</taxon>
        <taxon>Alteromonadales</taxon>
        <taxon>Pseudoalteromonadaceae</taxon>
        <taxon>Pseudoalteromonas</taxon>
    </lineage>
</organism>
<keyword evidence="1" id="KW-0472">Membrane</keyword>
<dbReference type="EMBL" id="JJNZ01000053">
    <property type="protein sequence ID" value="KDC49886.1"/>
    <property type="molecule type" value="Genomic_DNA"/>
</dbReference>
<proteinExistence type="predicted"/>
<reference evidence="4 5" key="1">
    <citation type="submission" date="2014-04" db="EMBL/GenBank/DDBJ databases">
        <title>Pseudoalteromonas galatheae sp. nov., isolated from a deep-sea polychaete near Canal Concepcion, Chile.</title>
        <authorList>
            <person name="Machado H.R."/>
            <person name="Gram L."/>
            <person name="Vynne N.G."/>
        </authorList>
    </citation>
    <scope>NUCLEOTIDE SEQUENCE [LARGE SCALE GENOMIC DNA]</scope>
    <source>
        <strain evidence="4 5">KMM216</strain>
    </source>
</reference>
<feature type="transmembrane region" description="Helical" evidence="1">
    <location>
        <begin position="95"/>
        <end position="115"/>
    </location>
</feature>
<dbReference type="EMBL" id="SEUK01000049">
    <property type="protein sequence ID" value="KAA1160284.1"/>
    <property type="molecule type" value="Genomic_DNA"/>
</dbReference>
<sequence length="175" mass="20562">MPDFLWRLAGLYDYIIIFITWSFVIAFLYNLSISINKYDKSCTQLAFIMVVSYTSSIFMDPFSNTPHLTLFIFDIVTIFFLIIWRSYFSKSLPIAFYYLLVGLSFNAFVFFGMHYDSIVLGNLDYWWFWALYVIGQIISDLTMLLALLINKDFLGLVALKRYLFGSTKSIHKKVE</sequence>
<evidence type="ECO:0000313" key="5">
    <source>
        <dbReference type="Proteomes" id="UP000027154"/>
    </source>
</evidence>
<dbReference type="Proteomes" id="UP000027154">
    <property type="component" value="Unassembled WGS sequence"/>
</dbReference>
<evidence type="ECO:0000313" key="6">
    <source>
        <dbReference type="Proteomes" id="UP000322915"/>
    </source>
</evidence>
<dbReference type="EMBL" id="SEUJ01000071">
    <property type="protein sequence ID" value="KAA1155766.1"/>
    <property type="molecule type" value="Genomic_DNA"/>
</dbReference>
<comment type="caution">
    <text evidence="3">The sequence shown here is derived from an EMBL/GenBank/DDBJ whole genome shotgun (WGS) entry which is preliminary data.</text>
</comment>
<evidence type="ECO:0000313" key="3">
    <source>
        <dbReference type="EMBL" id="KAA1160284.1"/>
    </source>
</evidence>
<name>A0A063KN11_9GAMM</name>
<accession>A0A063KN11</accession>
<protein>
    <submittedName>
        <fullName evidence="4">Membrane protein</fullName>
    </submittedName>
</protein>
<dbReference type="Proteomes" id="UP000322915">
    <property type="component" value="Unassembled WGS sequence"/>
</dbReference>
<feature type="transmembrane region" description="Helical" evidence="1">
    <location>
        <begin position="45"/>
        <end position="62"/>
    </location>
</feature>
<feature type="transmembrane region" description="Helical" evidence="1">
    <location>
        <begin position="12"/>
        <end position="33"/>
    </location>
</feature>
<evidence type="ECO:0000313" key="2">
    <source>
        <dbReference type="EMBL" id="KAA1155766.1"/>
    </source>
</evidence>
<feature type="transmembrane region" description="Helical" evidence="1">
    <location>
        <begin position="68"/>
        <end position="88"/>
    </location>
</feature>
<keyword evidence="1" id="KW-0812">Transmembrane</keyword>
<keyword evidence="6" id="KW-1185">Reference proteome</keyword>
<dbReference type="Proteomes" id="UP000324162">
    <property type="component" value="Unassembled WGS sequence"/>
</dbReference>
<evidence type="ECO:0000313" key="7">
    <source>
        <dbReference type="Proteomes" id="UP000324162"/>
    </source>
</evidence>
<dbReference type="RefSeq" id="WP_008134861.1">
    <property type="nucleotide sequence ID" value="NZ_JBBMQV010000023.1"/>
</dbReference>
<dbReference type="AlphaFoldDB" id="A0A063KN11"/>
<feature type="transmembrane region" description="Helical" evidence="1">
    <location>
        <begin position="127"/>
        <end position="149"/>
    </location>
</feature>
<evidence type="ECO:0000256" key="1">
    <source>
        <dbReference type="SAM" id="Phobius"/>
    </source>
</evidence>
<evidence type="ECO:0000313" key="4">
    <source>
        <dbReference type="EMBL" id="KDC49886.1"/>
    </source>
</evidence>